<organism evidence="1 2">
    <name type="scientific">Paeniroseomonas aquatica</name>
    <dbReference type="NCBI Taxonomy" id="373043"/>
    <lineage>
        <taxon>Bacteria</taxon>
        <taxon>Pseudomonadati</taxon>
        <taxon>Pseudomonadota</taxon>
        <taxon>Alphaproteobacteria</taxon>
        <taxon>Acetobacterales</taxon>
        <taxon>Acetobacteraceae</taxon>
        <taxon>Paeniroseomonas</taxon>
    </lineage>
</organism>
<evidence type="ECO:0000313" key="2">
    <source>
        <dbReference type="Proteomes" id="UP001529369"/>
    </source>
</evidence>
<dbReference type="Proteomes" id="UP001529369">
    <property type="component" value="Unassembled WGS sequence"/>
</dbReference>
<dbReference type="EMBL" id="JAUFPN010000167">
    <property type="protein sequence ID" value="MDN3566200.1"/>
    <property type="molecule type" value="Genomic_DNA"/>
</dbReference>
<evidence type="ECO:0000313" key="1">
    <source>
        <dbReference type="EMBL" id="MDN3566200.1"/>
    </source>
</evidence>
<accession>A0ABT8A927</accession>
<gene>
    <name evidence="1" type="ORF">QWZ14_17665</name>
</gene>
<dbReference type="RefSeq" id="WP_290318101.1">
    <property type="nucleotide sequence ID" value="NZ_JAUFPN010000167.1"/>
</dbReference>
<proteinExistence type="predicted"/>
<reference evidence="2" key="1">
    <citation type="journal article" date="2019" name="Int. J. Syst. Evol. Microbiol.">
        <title>The Global Catalogue of Microorganisms (GCM) 10K type strain sequencing project: providing services to taxonomists for standard genome sequencing and annotation.</title>
        <authorList>
            <consortium name="The Broad Institute Genomics Platform"/>
            <consortium name="The Broad Institute Genome Sequencing Center for Infectious Disease"/>
            <person name="Wu L."/>
            <person name="Ma J."/>
        </authorList>
    </citation>
    <scope>NUCLEOTIDE SEQUENCE [LARGE SCALE GENOMIC DNA]</scope>
    <source>
        <strain evidence="2">CECT 7131</strain>
    </source>
</reference>
<sequence length="120" mass="12953">MPLVTLVLANGPGFPLGSADHRYELSVALTPGGQLDVAAWLADPEPWPATRYRPGEAPRPGDVQWDEEGGWSLRIFAQGSSADAPLQAQIRNAGQLRPGEYLTIQDQGGPEFSWRVVSTT</sequence>
<protein>
    <submittedName>
        <fullName evidence="1">Uncharacterized protein</fullName>
    </submittedName>
</protein>
<name>A0ABT8A927_9PROT</name>
<keyword evidence="2" id="KW-1185">Reference proteome</keyword>
<comment type="caution">
    <text evidence="1">The sequence shown here is derived from an EMBL/GenBank/DDBJ whole genome shotgun (WGS) entry which is preliminary data.</text>
</comment>